<proteinExistence type="predicted"/>
<gene>
    <name evidence="1" type="primary">SKDI15G1070</name>
    <name evidence="1" type="ORF">SKDI_15G1070</name>
</gene>
<sequence>MKVSQVLISAVSIFGFATSVNAQNVSNTTTNAAPALHGQNGQMLNAGIVGAAVGGALAFLI</sequence>
<reference evidence="1" key="1">
    <citation type="submission" date="2022-10" db="EMBL/GenBank/DDBJ databases">
        <authorList>
            <person name="Byrne P K."/>
        </authorList>
    </citation>
    <scope>NUCLEOTIDE SEQUENCE</scope>
    <source>
        <strain evidence="1">IFO1802</strain>
    </source>
</reference>
<accession>A0AA35J768</accession>
<keyword evidence="2" id="KW-1185">Reference proteome</keyword>
<organism evidence="1 2">
    <name type="scientific">Saccharomyces kudriavzevii (strain ATCC MYA-4449 / AS 2.2408 / CBS 8840 / NBRC 1802 / NCYC 2889)</name>
    <name type="common">Yeast</name>
    <dbReference type="NCBI Taxonomy" id="226230"/>
    <lineage>
        <taxon>Eukaryota</taxon>
        <taxon>Fungi</taxon>
        <taxon>Dikarya</taxon>
        <taxon>Ascomycota</taxon>
        <taxon>Saccharomycotina</taxon>
        <taxon>Saccharomycetes</taxon>
        <taxon>Saccharomycetales</taxon>
        <taxon>Saccharomycetaceae</taxon>
        <taxon>Saccharomyces</taxon>
    </lineage>
</organism>
<dbReference type="Proteomes" id="UP001162087">
    <property type="component" value="Chromosome 15"/>
</dbReference>
<evidence type="ECO:0000313" key="2">
    <source>
        <dbReference type="Proteomes" id="UP001162087"/>
    </source>
</evidence>
<name>A0AA35J768_SACK1</name>
<dbReference type="EMBL" id="OX365910">
    <property type="protein sequence ID" value="CAI4050979.1"/>
    <property type="molecule type" value="Genomic_DNA"/>
</dbReference>
<evidence type="ECO:0000313" key="1">
    <source>
        <dbReference type="EMBL" id="CAI4050979.1"/>
    </source>
</evidence>
<protein>
    <submittedName>
        <fullName evidence="1">Uncharacterized protein</fullName>
    </submittedName>
</protein>